<dbReference type="CDD" id="cd03010">
    <property type="entry name" value="TlpA_like_DsbE"/>
    <property type="match status" value="1"/>
</dbReference>
<dbReference type="SUPFAM" id="SSF52833">
    <property type="entry name" value="Thioredoxin-like"/>
    <property type="match status" value="1"/>
</dbReference>
<dbReference type="EMBL" id="CP053921">
    <property type="protein sequence ID" value="QKG71222.1"/>
    <property type="molecule type" value="Genomic_DNA"/>
</dbReference>
<dbReference type="PANTHER" id="PTHR42852">
    <property type="entry name" value="THIOL:DISULFIDE INTERCHANGE PROTEIN DSBE"/>
    <property type="match status" value="1"/>
</dbReference>
<dbReference type="GO" id="GO:0017004">
    <property type="term" value="P:cytochrome complex assembly"/>
    <property type="evidence" value="ECO:0007669"/>
    <property type="project" value="UniProtKB-KW"/>
</dbReference>
<dbReference type="Pfam" id="PF08534">
    <property type="entry name" value="Redoxin"/>
    <property type="match status" value="1"/>
</dbReference>
<dbReference type="NCBIfam" id="TIGR00385">
    <property type="entry name" value="dsbE"/>
    <property type="match status" value="1"/>
</dbReference>
<keyword evidence="5" id="KW-0676">Redox-active center</keyword>
<dbReference type="GO" id="GO:0015036">
    <property type="term" value="F:disulfide oxidoreductase activity"/>
    <property type="evidence" value="ECO:0007669"/>
    <property type="project" value="InterPro"/>
</dbReference>
<evidence type="ECO:0000256" key="2">
    <source>
        <dbReference type="ARBA" id="ARBA00007758"/>
    </source>
</evidence>
<comment type="similarity">
    <text evidence="2">Belongs to the thioredoxin family. DsbE subfamily.</text>
</comment>
<gene>
    <name evidence="7" type="ORF">HQR01_07460</name>
</gene>
<evidence type="ECO:0000256" key="5">
    <source>
        <dbReference type="ARBA" id="ARBA00023284"/>
    </source>
</evidence>
<protein>
    <submittedName>
        <fullName evidence="7">DsbE family thiol:disulfide interchange protein</fullName>
    </submittedName>
</protein>
<evidence type="ECO:0000313" key="7">
    <source>
        <dbReference type="EMBL" id="QKG71222.1"/>
    </source>
</evidence>
<comment type="subcellular location">
    <subcellularLocation>
        <location evidence="1">Cell envelope</location>
    </subcellularLocation>
</comment>
<evidence type="ECO:0000256" key="1">
    <source>
        <dbReference type="ARBA" id="ARBA00004196"/>
    </source>
</evidence>
<dbReference type="AlphaFoldDB" id="A0A7D4BG72"/>
<dbReference type="PROSITE" id="PS51352">
    <property type="entry name" value="THIOREDOXIN_2"/>
    <property type="match status" value="1"/>
</dbReference>
<dbReference type="PANTHER" id="PTHR42852:SF6">
    <property type="entry name" value="THIOL:DISULFIDE INTERCHANGE PROTEIN DSBE"/>
    <property type="match status" value="1"/>
</dbReference>
<evidence type="ECO:0000256" key="3">
    <source>
        <dbReference type="ARBA" id="ARBA00022748"/>
    </source>
</evidence>
<keyword evidence="3" id="KW-0201">Cytochrome c-type biogenesis</keyword>
<evidence type="ECO:0000313" key="8">
    <source>
        <dbReference type="Proteomes" id="UP000504693"/>
    </source>
</evidence>
<feature type="domain" description="Thioredoxin" evidence="6">
    <location>
        <begin position="34"/>
        <end position="175"/>
    </location>
</feature>
<dbReference type="RefSeq" id="WP_173213964.1">
    <property type="nucleotide sequence ID" value="NZ_CP053921.1"/>
</dbReference>
<evidence type="ECO:0000256" key="4">
    <source>
        <dbReference type="ARBA" id="ARBA00023157"/>
    </source>
</evidence>
<keyword evidence="8" id="KW-1185">Reference proteome</keyword>
<sequence length="175" mass="19053">MSWRLWIPLLLFSGFLGLAAYQLTQPKDEFVESRMIGQPLPYFDLPAAADGLVGAKNADFADGKPRLLNIWASWCVPCIAEAPQLEALKQSGVEIVGIAIRDRPEDVTRFLGQYGNPYVAVGRDDLSEVQLAIGSSGVPETFVIDGKGVIRYQHIGDIRAGDVPTLLAKLQEAAQ</sequence>
<dbReference type="InterPro" id="IPR050553">
    <property type="entry name" value="Thioredoxin_ResA/DsbE_sf"/>
</dbReference>
<name>A0A7D4BG72_9SPHN</name>
<reference evidence="7 8" key="1">
    <citation type="submission" date="2020-05" db="EMBL/GenBank/DDBJ databases">
        <title>Erythrobacter mangrovi sp. nov., isolated from rhizosphere soil of mangrove plant (Kandelia candel).</title>
        <authorList>
            <person name="Ye Y.H."/>
        </authorList>
    </citation>
    <scope>NUCLEOTIDE SEQUENCE [LARGE SCALE GENOMIC DNA]</scope>
    <source>
        <strain evidence="7 8">EB310</strain>
    </source>
</reference>
<keyword evidence="4" id="KW-1015">Disulfide bond</keyword>
<dbReference type="GO" id="GO:0030288">
    <property type="term" value="C:outer membrane-bounded periplasmic space"/>
    <property type="evidence" value="ECO:0007669"/>
    <property type="project" value="InterPro"/>
</dbReference>
<accession>A0A7D4BG72</accession>
<evidence type="ECO:0000259" key="6">
    <source>
        <dbReference type="PROSITE" id="PS51352"/>
    </source>
</evidence>
<dbReference type="KEGG" id="emv:HQR01_07460"/>
<dbReference type="InterPro" id="IPR013766">
    <property type="entry name" value="Thioredoxin_domain"/>
</dbReference>
<dbReference type="InterPro" id="IPR004799">
    <property type="entry name" value="Periplasmic_diS_OxRdtase_DsbE"/>
</dbReference>
<dbReference type="InterPro" id="IPR036249">
    <property type="entry name" value="Thioredoxin-like_sf"/>
</dbReference>
<dbReference type="InterPro" id="IPR013740">
    <property type="entry name" value="Redoxin"/>
</dbReference>
<dbReference type="Proteomes" id="UP000504693">
    <property type="component" value="Chromosome"/>
</dbReference>
<organism evidence="7 8">
    <name type="scientific">Erythrobacter mangrovi</name>
    <dbReference type="NCBI Taxonomy" id="2739433"/>
    <lineage>
        <taxon>Bacteria</taxon>
        <taxon>Pseudomonadati</taxon>
        <taxon>Pseudomonadota</taxon>
        <taxon>Alphaproteobacteria</taxon>
        <taxon>Sphingomonadales</taxon>
        <taxon>Erythrobacteraceae</taxon>
        <taxon>Erythrobacter/Porphyrobacter group</taxon>
        <taxon>Erythrobacter</taxon>
    </lineage>
</organism>
<proteinExistence type="inferred from homology"/>
<dbReference type="Gene3D" id="3.40.30.10">
    <property type="entry name" value="Glutaredoxin"/>
    <property type="match status" value="1"/>
</dbReference>